<gene>
    <name evidence="2" type="ORF">IV55_GL001556</name>
    <name evidence="1" type="ORF">LSI01_02160</name>
</gene>
<dbReference type="AlphaFoldDB" id="A0A0R2LAK6"/>
<reference evidence="2 3" key="1">
    <citation type="journal article" date="2015" name="Genome Announc.">
        <title>Expanding the biotechnology potential of lactobacilli through comparative genomics of 213 strains and associated genera.</title>
        <authorList>
            <person name="Sun Z."/>
            <person name="Harris H.M."/>
            <person name="McCann A."/>
            <person name="Guo C."/>
            <person name="Argimon S."/>
            <person name="Zhang W."/>
            <person name="Yang X."/>
            <person name="Jeffery I.B."/>
            <person name="Cooney J.C."/>
            <person name="Kagawa T.F."/>
            <person name="Liu W."/>
            <person name="Song Y."/>
            <person name="Salvetti E."/>
            <person name="Wrobel A."/>
            <person name="Rasinkangas P."/>
            <person name="Parkhill J."/>
            <person name="Rea M.C."/>
            <person name="O'Sullivan O."/>
            <person name="Ritari J."/>
            <person name="Douillard F.P."/>
            <person name="Paul Ross R."/>
            <person name="Yang R."/>
            <person name="Briner A.E."/>
            <person name="Felis G.E."/>
            <person name="de Vos W.M."/>
            <person name="Barrangou R."/>
            <person name="Klaenhammer T.R."/>
            <person name="Caufield P.W."/>
            <person name="Cui Y."/>
            <person name="Zhang H."/>
            <person name="O'Toole P.W."/>
        </authorList>
    </citation>
    <scope>NUCLEOTIDE SEQUENCE [LARGE SCALE GENOMIC DNA]</scope>
    <source>
        <strain evidence="2 3">DSM 22696</strain>
    </source>
</reference>
<accession>A0A0R2LAK6</accession>
<dbReference type="Proteomes" id="UP000321429">
    <property type="component" value="Unassembled WGS sequence"/>
</dbReference>
<sequence length="189" mass="20866">MSYALPLSKLDKQLLHTRNLRAETPLQDVTGLAGLHLDGLLNGVTFDATPLLNDAFVCLLEVNLLTSDYAAVSEEKTPDMTTFATHSQQLHDRLAKVMSRFETQVSDFQLLHDQVRANFYAAEPDDLAAKVIDGRATDVELAFHTVLGMSADAQWLLETGLQILRRFNPALPAQSLQSLSAEIMSLVED</sequence>
<dbReference type="PATRIC" id="fig|348151.3.peg.1603"/>
<dbReference type="EMBL" id="BJUD01000002">
    <property type="protein sequence ID" value="GEK27905.1"/>
    <property type="molecule type" value="Genomic_DNA"/>
</dbReference>
<comment type="caution">
    <text evidence="2">The sequence shown here is derived from an EMBL/GenBank/DDBJ whole genome shotgun (WGS) entry which is preliminary data.</text>
</comment>
<evidence type="ECO:0000313" key="3">
    <source>
        <dbReference type="Proteomes" id="UP000051139"/>
    </source>
</evidence>
<dbReference type="OrthoDB" id="2315652at2"/>
<evidence type="ECO:0000313" key="4">
    <source>
        <dbReference type="Proteomes" id="UP000321429"/>
    </source>
</evidence>
<evidence type="ECO:0000313" key="2">
    <source>
        <dbReference type="EMBL" id="KRN96170.1"/>
    </source>
</evidence>
<dbReference type="Proteomes" id="UP000051139">
    <property type="component" value="Unassembled WGS sequence"/>
</dbReference>
<evidence type="ECO:0000313" key="1">
    <source>
        <dbReference type="EMBL" id="GEK27905.1"/>
    </source>
</evidence>
<protein>
    <submittedName>
        <fullName evidence="2">Uncharacterized protein</fullName>
    </submittedName>
</protein>
<dbReference type="RefSeq" id="WP_057809956.1">
    <property type="nucleotide sequence ID" value="NZ_BJUD01000002.1"/>
</dbReference>
<keyword evidence="3" id="KW-1185">Reference proteome</keyword>
<proteinExistence type="predicted"/>
<dbReference type="STRING" id="348151.IV55_GL001556"/>
<name>A0A0R2LAK6_9LACO</name>
<dbReference type="EMBL" id="JQCB01000005">
    <property type="protein sequence ID" value="KRN96170.1"/>
    <property type="molecule type" value="Genomic_DNA"/>
</dbReference>
<organism evidence="2 3">
    <name type="scientific">Furfurilactobacillus siliginis</name>
    <dbReference type="NCBI Taxonomy" id="348151"/>
    <lineage>
        <taxon>Bacteria</taxon>
        <taxon>Bacillati</taxon>
        <taxon>Bacillota</taxon>
        <taxon>Bacilli</taxon>
        <taxon>Lactobacillales</taxon>
        <taxon>Lactobacillaceae</taxon>
        <taxon>Furfurilactobacillus</taxon>
    </lineage>
</organism>
<reference evidence="1 4" key="2">
    <citation type="submission" date="2019-07" db="EMBL/GenBank/DDBJ databases">
        <title>Whole genome shotgun sequence of Lactobacillus siliginis NBRC 101315.</title>
        <authorList>
            <person name="Hosoyama A."/>
            <person name="Uohara A."/>
            <person name="Ohji S."/>
            <person name="Ichikawa N."/>
        </authorList>
    </citation>
    <scope>NUCLEOTIDE SEQUENCE [LARGE SCALE GENOMIC DNA]</scope>
    <source>
        <strain evidence="1 4">NBRC 101315</strain>
    </source>
</reference>